<keyword evidence="3" id="KW-1185">Reference proteome</keyword>
<dbReference type="Proteomes" id="UP000054538">
    <property type="component" value="Unassembled WGS sequence"/>
</dbReference>
<keyword evidence="1" id="KW-0812">Transmembrane</keyword>
<evidence type="ECO:0000313" key="3">
    <source>
        <dbReference type="Proteomes" id="UP000054538"/>
    </source>
</evidence>
<dbReference type="InParanoid" id="A0A0D0EAR1"/>
<reference evidence="3" key="2">
    <citation type="submission" date="2015-01" db="EMBL/GenBank/DDBJ databases">
        <title>Evolutionary Origins and Diversification of the Mycorrhizal Mutualists.</title>
        <authorList>
            <consortium name="DOE Joint Genome Institute"/>
            <consortium name="Mycorrhizal Genomics Consortium"/>
            <person name="Kohler A."/>
            <person name="Kuo A."/>
            <person name="Nagy L.G."/>
            <person name="Floudas D."/>
            <person name="Copeland A."/>
            <person name="Barry K.W."/>
            <person name="Cichocki N."/>
            <person name="Veneault-Fourrey C."/>
            <person name="LaButti K."/>
            <person name="Lindquist E.A."/>
            <person name="Lipzen A."/>
            <person name="Lundell T."/>
            <person name="Morin E."/>
            <person name="Murat C."/>
            <person name="Riley R."/>
            <person name="Ohm R."/>
            <person name="Sun H."/>
            <person name="Tunlid A."/>
            <person name="Henrissat B."/>
            <person name="Grigoriev I.V."/>
            <person name="Hibbett D.S."/>
            <person name="Martin F."/>
        </authorList>
    </citation>
    <scope>NUCLEOTIDE SEQUENCE [LARGE SCALE GENOMIC DNA]</scope>
    <source>
        <strain evidence="3">Ve08.2h10</strain>
    </source>
</reference>
<keyword evidence="1" id="KW-1133">Transmembrane helix</keyword>
<sequence>MVRGTRRLHADSQLPLSTFSPSFAVTPEALAMIQEDAEDRNYLPQSHREYMGLMALSVIAAEIMFPSQFFHIYL</sequence>
<name>A0A0D0EAR1_9AGAM</name>
<dbReference type="AlphaFoldDB" id="A0A0D0EAR1"/>
<feature type="transmembrane region" description="Helical" evidence="1">
    <location>
        <begin position="50"/>
        <end position="73"/>
    </location>
</feature>
<evidence type="ECO:0000256" key="1">
    <source>
        <dbReference type="SAM" id="Phobius"/>
    </source>
</evidence>
<keyword evidence="1" id="KW-0472">Membrane</keyword>
<organism evidence="2 3">
    <name type="scientific">Paxillus rubicundulus Ve08.2h10</name>
    <dbReference type="NCBI Taxonomy" id="930991"/>
    <lineage>
        <taxon>Eukaryota</taxon>
        <taxon>Fungi</taxon>
        <taxon>Dikarya</taxon>
        <taxon>Basidiomycota</taxon>
        <taxon>Agaricomycotina</taxon>
        <taxon>Agaricomycetes</taxon>
        <taxon>Agaricomycetidae</taxon>
        <taxon>Boletales</taxon>
        <taxon>Paxilineae</taxon>
        <taxon>Paxillaceae</taxon>
        <taxon>Paxillus</taxon>
    </lineage>
</organism>
<proteinExistence type="predicted"/>
<protein>
    <submittedName>
        <fullName evidence="2">Uncharacterized protein</fullName>
    </submittedName>
</protein>
<gene>
    <name evidence="2" type="ORF">PAXRUDRAFT_821560</name>
</gene>
<reference evidence="2 3" key="1">
    <citation type="submission" date="2014-04" db="EMBL/GenBank/DDBJ databases">
        <authorList>
            <consortium name="DOE Joint Genome Institute"/>
            <person name="Kuo A."/>
            <person name="Kohler A."/>
            <person name="Jargeat P."/>
            <person name="Nagy L.G."/>
            <person name="Floudas D."/>
            <person name="Copeland A."/>
            <person name="Barry K.W."/>
            <person name="Cichocki N."/>
            <person name="Veneault-Fourrey C."/>
            <person name="LaButti K."/>
            <person name="Lindquist E.A."/>
            <person name="Lipzen A."/>
            <person name="Lundell T."/>
            <person name="Morin E."/>
            <person name="Murat C."/>
            <person name="Sun H."/>
            <person name="Tunlid A."/>
            <person name="Henrissat B."/>
            <person name="Grigoriev I.V."/>
            <person name="Hibbett D.S."/>
            <person name="Martin F."/>
            <person name="Nordberg H.P."/>
            <person name="Cantor M.N."/>
            <person name="Hua S.X."/>
        </authorList>
    </citation>
    <scope>NUCLEOTIDE SEQUENCE [LARGE SCALE GENOMIC DNA]</scope>
    <source>
        <strain evidence="2 3">Ve08.2h10</strain>
    </source>
</reference>
<evidence type="ECO:0000313" key="2">
    <source>
        <dbReference type="EMBL" id="KIL00570.1"/>
    </source>
</evidence>
<dbReference type="EMBL" id="KN824831">
    <property type="protein sequence ID" value="KIL00570.1"/>
    <property type="molecule type" value="Genomic_DNA"/>
</dbReference>
<dbReference type="HOGENOM" id="CLU_2688557_0_0_1"/>
<accession>A0A0D0EAR1</accession>